<evidence type="ECO:0000313" key="10">
    <source>
        <dbReference type="Proteomes" id="UP000076727"/>
    </source>
</evidence>
<keyword evidence="3" id="KW-0067">ATP-binding</keyword>
<evidence type="ECO:0000259" key="8">
    <source>
        <dbReference type="PROSITE" id="PS51194"/>
    </source>
</evidence>
<dbReference type="Proteomes" id="UP000076727">
    <property type="component" value="Unassembled WGS sequence"/>
</dbReference>
<feature type="region of interest" description="Disordered" evidence="6">
    <location>
        <begin position="620"/>
        <end position="693"/>
    </location>
</feature>
<keyword evidence="10" id="KW-1185">Reference proteome</keyword>
<organism evidence="9 10">
    <name type="scientific">Daedalea quercina L-15889</name>
    <dbReference type="NCBI Taxonomy" id="1314783"/>
    <lineage>
        <taxon>Eukaryota</taxon>
        <taxon>Fungi</taxon>
        <taxon>Dikarya</taxon>
        <taxon>Basidiomycota</taxon>
        <taxon>Agaricomycotina</taxon>
        <taxon>Agaricomycetes</taxon>
        <taxon>Polyporales</taxon>
        <taxon>Fomitopsis</taxon>
    </lineage>
</organism>
<accession>A0A165N255</accession>
<reference evidence="9 10" key="1">
    <citation type="journal article" date="2016" name="Mol. Biol. Evol.">
        <title>Comparative Genomics of Early-Diverging Mushroom-Forming Fungi Provides Insights into the Origins of Lignocellulose Decay Capabilities.</title>
        <authorList>
            <person name="Nagy L.G."/>
            <person name="Riley R."/>
            <person name="Tritt A."/>
            <person name="Adam C."/>
            <person name="Daum C."/>
            <person name="Floudas D."/>
            <person name="Sun H."/>
            <person name="Yadav J.S."/>
            <person name="Pangilinan J."/>
            <person name="Larsson K.H."/>
            <person name="Matsuura K."/>
            <person name="Barry K."/>
            <person name="Labutti K."/>
            <person name="Kuo R."/>
            <person name="Ohm R.A."/>
            <person name="Bhattacharya S.S."/>
            <person name="Shirouzu T."/>
            <person name="Yoshinaga Y."/>
            <person name="Martin F.M."/>
            <person name="Grigoriev I.V."/>
            <person name="Hibbett D.S."/>
        </authorList>
    </citation>
    <scope>NUCLEOTIDE SEQUENCE [LARGE SCALE GENOMIC DNA]</scope>
    <source>
        <strain evidence="9 10">L-15889</strain>
    </source>
</reference>
<feature type="compositionally biased region" description="Polar residues" evidence="6">
    <location>
        <begin position="684"/>
        <end position="693"/>
    </location>
</feature>
<gene>
    <name evidence="9" type="ORF">DAEQUDRAFT_768099</name>
</gene>
<dbReference type="PANTHER" id="PTHR13710:SF120">
    <property type="entry name" value="BIFUNCTIONAL 3'-5' EXONUCLEASE_ATP-DEPENDENT HELICASE WRN"/>
    <property type="match status" value="1"/>
</dbReference>
<dbReference type="InterPro" id="IPR001650">
    <property type="entry name" value="Helicase_C-like"/>
</dbReference>
<comment type="catalytic activity">
    <reaction evidence="4">
        <text>Couples ATP hydrolysis with the unwinding of duplex DNA by translocating in the 3'-5' direction.</text>
        <dbReference type="EC" id="5.6.2.4"/>
    </reaction>
</comment>
<dbReference type="GO" id="GO:0043138">
    <property type="term" value="F:3'-5' DNA helicase activity"/>
    <property type="evidence" value="ECO:0007669"/>
    <property type="project" value="UniProtKB-EC"/>
</dbReference>
<dbReference type="PANTHER" id="PTHR13710">
    <property type="entry name" value="DNA HELICASE RECQ FAMILY MEMBER"/>
    <property type="match status" value="1"/>
</dbReference>
<dbReference type="InterPro" id="IPR027417">
    <property type="entry name" value="P-loop_NTPase"/>
</dbReference>
<evidence type="ECO:0000256" key="6">
    <source>
        <dbReference type="SAM" id="MobiDB-lite"/>
    </source>
</evidence>
<dbReference type="Gene3D" id="3.40.50.300">
    <property type="entry name" value="P-loop containing nucleotide triphosphate hydrolases"/>
    <property type="match status" value="2"/>
</dbReference>
<evidence type="ECO:0000259" key="7">
    <source>
        <dbReference type="PROSITE" id="PS51192"/>
    </source>
</evidence>
<feature type="region of interest" description="Disordered" evidence="6">
    <location>
        <begin position="315"/>
        <end position="406"/>
    </location>
</feature>
<comment type="similarity">
    <text evidence="1">Belongs to the helicase family. RecQ subfamily.</text>
</comment>
<sequence length="693" mass="77501">MALEDGLDKMIVIVTPLNLLGKQNVDLLATAGISGVAIDAKNANNETFKAVEAGDHRVVVVNPEIVMQEGGHFEKLWKKPSFTSRLLYIVFDEGHCVKEWSSFRTQYRHIGSLRYLIPETIPFYVASATLPSPLLLDVADILHLRPDHTTYILRSNDRPDVHLAVRKMQYAAASFKDLDWLIPNSFKDFKDGDSPPKKFLIFFDSTKEAEKATKYLQAHLPEPLQDKIKWFHSIMSPEYRSEEYEALRNSDIWGLCVTDSFGMGLDLPDIQLIVQWKVPTSLNTIWQRFGRGARADQVEADAVLITEKHYFDDEHAERDARNAQRRANAAKRKKKQKVPDSPSKRRAIADAADKPAREQQPSTSNPDGQAEPQGLDDSDVEVNDAQDDGEEGLGAESEQLVSVEEARVVDIDERRATYNKRASPGTKVTTSQREKVLHPAVDDFINAMDRGFKCRRKPIALAYSNDERDWDDIDCDPPTGCTRCAPKVSTICCDLCHPDAFEYLKPLPKVTKEKAMKKSTIKKYEPGKVERELRTALFEWRDTKSLEVFGLPVFLTYSGDLFMSVDVIQRVIDCAHAGKLTTITTLKRELEWNHDWIESYGDALLAIVRQICPLPASDPAPPLATRADNSSGNQVVAAGGGQGSNTAGPSRKRKPPTCSRCGQQGHNARNSRCPQNGLGCSDTAPYNENTAPH</sequence>
<dbReference type="GO" id="GO:0005524">
    <property type="term" value="F:ATP binding"/>
    <property type="evidence" value="ECO:0007669"/>
    <property type="project" value="UniProtKB-KW"/>
</dbReference>
<dbReference type="STRING" id="1314783.A0A165N255"/>
<dbReference type="InterPro" id="IPR011545">
    <property type="entry name" value="DEAD/DEAH_box_helicase_dom"/>
</dbReference>
<dbReference type="GO" id="GO:0005694">
    <property type="term" value="C:chromosome"/>
    <property type="evidence" value="ECO:0007669"/>
    <property type="project" value="TreeGrafter"/>
</dbReference>
<evidence type="ECO:0000256" key="3">
    <source>
        <dbReference type="ARBA" id="ARBA00022840"/>
    </source>
</evidence>
<dbReference type="EMBL" id="KV429090">
    <property type="protein sequence ID" value="KZT66411.1"/>
    <property type="molecule type" value="Genomic_DNA"/>
</dbReference>
<dbReference type="SUPFAM" id="SSF52540">
    <property type="entry name" value="P-loop containing nucleoside triphosphate hydrolases"/>
    <property type="match status" value="1"/>
</dbReference>
<feature type="compositionally biased region" description="Polar residues" evidence="6">
    <location>
        <begin position="660"/>
        <end position="674"/>
    </location>
</feature>
<feature type="domain" description="Helicase C-terminal" evidence="8">
    <location>
        <begin position="177"/>
        <end position="339"/>
    </location>
</feature>
<name>A0A165N255_9APHY</name>
<feature type="compositionally biased region" description="Basic and acidic residues" evidence="6">
    <location>
        <begin position="347"/>
        <end position="357"/>
    </location>
</feature>
<dbReference type="GO" id="GO:0005634">
    <property type="term" value="C:nucleus"/>
    <property type="evidence" value="ECO:0007669"/>
    <property type="project" value="TreeGrafter"/>
</dbReference>
<dbReference type="GO" id="GO:0005737">
    <property type="term" value="C:cytoplasm"/>
    <property type="evidence" value="ECO:0007669"/>
    <property type="project" value="TreeGrafter"/>
</dbReference>
<evidence type="ECO:0000256" key="1">
    <source>
        <dbReference type="ARBA" id="ARBA00005446"/>
    </source>
</evidence>
<protein>
    <recommendedName>
        <fullName evidence="5">DNA 3'-5' helicase</fullName>
        <ecNumber evidence="5">5.6.2.4</ecNumber>
    </recommendedName>
</protein>
<dbReference type="SMART" id="SM00490">
    <property type="entry name" value="HELICc"/>
    <property type="match status" value="1"/>
</dbReference>
<dbReference type="GO" id="GO:0000724">
    <property type="term" value="P:double-strand break repair via homologous recombination"/>
    <property type="evidence" value="ECO:0007669"/>
    <property type="project" value="TreeGrafter"/>
</dbReference>
<evidence type="ECO:0000256" key="5">
    <source>
        <dbReference type="ARBA" id="ARBA00034808"/>
    </source>
</evidence>
<feature type="compositionally biased region" description="Acidic residues" evidence="6">
    <location>
        <begin position="374"/>
        <end position="393"/>
    </location>
</feature>
<dbReference type="InterPro" id="IPR014001">
    <property type="entry name" value="Helicase_ATP-bd"/>
</dbReference>
<dbReference type="PROSITE" id="PS51194">
    <property type="entry name" value="HELICASE_CTER"/>
    <property type="match status" value="1"/>
</dbReference>
<evidence type="ECO:0000313" key="9">
    <source>
        <dbReference type="EMBL" id="KZT66411.1"/>
    </source>
</evidence>
<evidence type="ECO:0000256" key="4">
    <source>
        <dbReference type="ARBA" id="ARBA00034617"/>
    </source>
</evidence>
<proteinExistence type="inferred from homology"/>
<evidence type="ECO:0000256" key="2">
    <source>
        <dbReference type="ARBA" id="ARBA00022741"/>
    </source>
</evidence>
<dbReference type="GO" id="GO:0003676">
    <property type="term" value="F:nucleic acid binding"/>
    <property type="evidence" value="ECO:0007669"/>
    <property type="project" value="InterPro"/>
</dbReference>
<dbReference type="GO" id="GO:0009378">
    <property type="term" value="F:four-way junction helicase activity"/>
    <property type="evidence" value="ECO:0007669"/>
    <property type="project" value="TreeGrafter"/>
</dbReference>
<dbReference type="AlphaFoldDB" id="A0A165N255"/>
<keyword evidence="2" id="KW-0547">Nucleotide-binding</keyword>
<dbReference type="Pfam" id="PF00271">
    <property type="entry name" value="Helicase_C"/>
    <property type="match status" value="1"/>
</dbReference>
<feature type="domain" description="Helicase ATP-binding" evidence="7">
    <location>
        <begin position="1"/>
        <end position="148"/>
    </location>
</feature>
<dbReference type="PROSITE" id="PS51192">
    <property type="entry name" value="HELICASE_ATP_BIND_1"/>
    <property type="match status" value="1"/>
</dbReference>
<dbReference type="OrthoDB" id="10261556at2759"/>
<dbReference type="Pfam" id="PF00270">
    <property type="entry name" value="DEAD"/>
    <property type="match status" value="1"/>
</dbReference>
<dbReference type="EC" id="5.6.2.4" evidence="5"/>